<evidence type="ECO:0000256" key="4">
    <source>
        <dbReference type="ARBA" id="ARBA00022755"/>
    </source>
</evidence>
<dbReference type="NCBIfam" id="NF002957">
    <property type="entry name" value="PRK03619.1"/>
    <property type="match status" value="1"/>
</dbReference>
<accession>I0EKL2</accession>
<dbReference type="AlphaFoldDB" id="I0EKL2"/>
<keyword evidence="9" id="KW-1185">Reference proteome</keyword>
<evidence type="ECO:0000256" key="5">
    <source>
        <dbReference type="ARBA" id="ARBA00022801"/>
    </source>
</evidence>
<keyword evidence="5" id="KW-0378">Hydrolase</keyword>
<dbReference type="GO" id="GO:0006189">
    <property type="term" value="P:'de novo' IMP biosynthetic process"/>
    <property type="evidence" value="ECO:0007669"/>
    <property type="project" value="InterPro"/>
</dbReference>
<dbReference type="GO" id="GO:0016787">
    <property type="term" value="F:hydrolase activity"/>
    <property type="evidence" value="ECO:0007669"/>
    <property type="project" value="UniProtKB-KW"/>
</dbReference>
<dbReference type="Gene3D" id="3.40.50.880">
    <property type="match status" value="1"/>
</dbReference>
<protein>
    <submittedName>
        <fullName evidence="8">Phosphoribosylformylglycinamidine synthase I</fullName>
    </submittedName>
</protein>
<evidence type="ECO:0000256" key="3">
    <source>
        <dbReference type="ARBA" id="ARBA00022741"/>
    </source>
</evidence>
<dbReference type="RefSeq" id="WP_014660354.1">
    <property type="nucleotide sequence ID" value="NC_017737.1"/>
</dbReference>
<keyword evidence="3" id="KW-0547">Nucleotide-binding</keyword>
<evidence type="ECO:0000313" key="9">
    <source>
        <dbReference type="Proteomes" id="UP000005010"/>
    </source>
</evidence>
<evidence type="ECO:0000256" key="1">
    <source>
        <dbReference type="ARBA" id="ARBA00022490"/>
    </source>
</evidence>
<evidence type="ECO:0000256" key="2">
    <source>
        <dbReference type="ARBA" id="ARBA00022598"/>
    </source>
</evidence>
<dbReference type="Proteomes" id="UP000005010">
    <property type="component" value="Chromosome"/>
</dbReference>
<dbReference type="HOGENOM" id="CLU_001031_3_1_7"/>
<dbReference type="KEGG" id="hce:HCW_00940"/>
<organism evidence="8 9">
    <name type="scientific">Helicobacter cetorum (strain ATCC BAA-429 / MIT 00-7128)</name>
    <dbReference type="NCBI Taxonomy" id="182217"/>
    <lineage>
        <taxon>Bacteria</taxon>
        <taxon>Pseudomonadati</taxon>
        <taxon>Campylobacterota</taxon>
        <taxon>Epsilonproteobacteria</taxon>
        <taxon>Campylobacterales</taxon>
        <taxon>Helicobacteraceae</taxon>
        <taxon>Helicobacter</taxon>
    </lineage>
</organism>
<dbReference type="STRING" id="182217.HCW_00940"/>
<name>I0EKL2_HELC0</name>
<dbReference type="PATRIC" id="fig|182217.3.peg.195"/>
<dbReference type="InterPro" id="IPR029062">
    <property type="entry name" value="Class_I_gatase-like"/>
</dbReference>
<keyword evidence="1" id="KW-0963">Cytoplasm</keyword>
<evidence type="ECO:0000256" key="6">
    <source>
        <dbReference type="ARBA" id="ARBA00022840"/>
    </source>
</evidence>
<dbReference type="GO" id="GO:0005524">
    <property type="term" value="F:ATP binding"/>
    <property type="evidence" value="ECO:0007669"/>
    <property type="project" value="UniProtKB-KW"/>
</dbReference>
<dbReference type="EMBL" id="CP003479">
    <property type="protein sequence ID" value="AFI03481.1"/>
    <property type="molecule type" value="Genomic_DNA"/>
</dbReference>
<keyword evidence="7" id="KW-0315">Glutamine amidotransferase</keyword>
<dbReference type="GO" id="GO:0004642">
    <property type="term" value="F:phosphoribosylformylglycinamidine synthase activity"/>
    <property type="evidence" value="ECO:0007669"/>
    <property type="project" value="InterPro"/>
</dbReference>
<evidence type="ECO:0000313" key="8">
    <source>
        <dbReference type="EMBL" id="AFI03481.1"/>
    </source>
</evidence>
<dbReference type="SUPFAM" id="SSF52317">
    <property type="entry name" value="Class I glutamine amidotransferase-like"/>
    <property type="match status" value="1"/>
</dbReference>
<dbReference type="PANTHER" id="PTHR47552">
    <property type="entry name" value="PHOSPHORIBOSYLFORMYLGLYCINAMIDINE SYNTHASE SUBUNIT PURQ"/>
    <property type="match status" value="1"/>
</dbReference>
<dbReference type="InterPro" id="IPR010075">
    <property type="entry name" value="PRibForGlyAmidine_synth_PurQ"/>
</dbReference>
<reference evidence="9" key="1">
    <citation type="submission" date="2012-04" db="EMBL/GenBank/DDBJ databases">
        <title>Complete genome sequence of Helicobacter cetorum strain MIT 00-7128.</title>
        <authorList>
            <person name="Kersulyte D."/>
            <person name="Berg D.E."/>
        </authorList>
    </citation>
    <scope>NUCLEOTIDE SEQUENCE [LARGE SCALE GENOMIC DNA]</scope>
    <source>
        <strain evidence="9">MIT 00-7128</strain>
    </source>
</reference>
<dbReference type="PANTHER" id="PTHR47552:SF1">
    <property type="entry name" value="PHOSPHORIBOSYLFORMYLGLYCINAMIDINE SYNTHASE SUBUNIT PURQ"/>
    <property type="match status" value="1"/>
</dbReference>
<dbReference type="Pfam" id="PF13507">
    <property type="entry name" value="GATase_5"/>
    <property type="match status" value="1"/>
</dbReference>
<keyword evidence="2" id="KW-0436">Ligase</keyword>
<keyword evidence="4" id="KW-0658">Purine biosynthesis</keyword>
<evidence type="ECO:0000256" key="7">
    <source>
        <dbReference type="ARBA" id="ARBA00022962"/>
    </source>
</evidence>
<dbReference type="SMART" id="SM01211">
    <property type="entry name" value="GATase_5"/>
    <property type="match status" value="1"/>
</dbReference>
<sequence length="228" mass="25448">MIAILEFLGTNCQRDMKKAFDFVQANKTCKISSVIVGHRENSLPKETSLVVIPGGFSYGDYWRSGCIASQMPIMKAIKAYVSNGGRVLGICNGFQILTESKLLEGTLMKNKGLKFIAKNQELYVENNHNALLKDYQIKEKIILPIAHKEGNFYAPRETLERLYENKQVLLCYSDDVNGSVNNIAGICNKDKNVFALMPHPERALGIAKILQTPSIDGVKMLLSLLEAY</sequence>
<proteinExistence type="predicted"/>
<gene>
    <name evidence="8" type="ordered locus">HCW_00940</name>
</gene>
<dbReference type="PROSITE" id="PS51273">
    <property type="entry name" value="GATASE_TYPE_1"/>
    <property type="match status" value="1"/>
</dbReference>
<dbReference type="PIRSF" id="PIRSF001586">
    <property type="entry name" value="FGAM_synth_I"/>
    <property type="match status" value="1"/>
</dbReference>
<dbReference type="eggNOG" id="COG0047">
    <property type="taxonomic scope" value="Bacteria"/>
</dbReference>
<dbReference type="NCBIfam" id="TIGR01737">
    <property type="entry name" value="FGAM_synth_I"/>
    <property type="match status" value="1"/>
</dbReference>
<keyword evidence="6" id="KW-0067">ATP-binding</keyword>